<accession>A0A0H5QCX9</accession>
<sequence>MKNKTSSLLLWLAAMMLTACSPSKEDKTKENGASAASSTASAASSSAPQTDLQPAASAPDNVKQAESVPPSNCTDLHPATGIDDLMQQIAEHIDSDCLFALSHHELETRFGLPGGGYDNIQRLLFPDIRPEDPDYHQKIILAIEDLRYGKRTISRQAQDALMEQERRLREATLLLIQGSQETRGQGEEPKRTRYFEVSATPAYSSRHNNGLGGNFQYIGQLPGYLKIHGEMLENQSLFRLSNRERNPDKPFLDIHFDENGKITRIVVYEKNIYFNPNLGRR</sequence>
<dbReference type="PROSITE" id="PS51257">
    <property type="entry name" value="PROKAR_LIPOPROTEIN"/>
    <property type="match status" value="1"/>
</dbReference>
<organism evidence="3 4">
    <name type="scientific">Neisseria meningitidis serogroup B</name>
    <dbReference type="NCBI Taxonomy" id="491"/>
    <lineage>
        <taxon>Bacteria</taxon>
        <taxon>Pseudomonadati</taxon>
        <taxon>Pseudomonadota</taxon>
        <taxon>Betaproteobacteria</taxon>
        <taxon>Neisseriales</taxon>
        <taxon>Neisseriaceae</taxon>
        <taxon>Neisseria</taxon>
    </lineage>
</organism>
<evidence type="ECO:0000256" key="1">
    <source>
        <dbReference type="SAM" id="MobiDB-lite"/>
    </source>
</evidence>
<dbReference type="AlphaFoldDB" id="A0A0H5QCX9"/>
<feature type="compositionally biased region" description="Low complexity" evidence="1">
    <location>
        <begin position="33"/>
        <end position="47"/>
    </location>
</feature>
<evidence type="ECO:0008006" key="5">
    <source>
        <dbReference type="Google" id="ProtNLM"/>
    </source>
</evidence>
<evidence type="ECO:0000313" key="3">
    <source>
        <dbReference type="EMBL" id="CRY99366.1"/>
    </source>
</evidence>
<reference evidence="3 4" key="1">
    <citation type="submission" date="2014-11" db="EMBL/GenBank/DDBJ databases">
        <authorList>
            <person name="Diene M.Seydina."/>
        </authorList>
    </citation>
    <scope>NUCLEOTIDE SEQUENCE [LARGE SCALE GENOMIC DNA]</scope>
    <source>
        <strain evidence="3 4">Neisseria meningitidis CHUV</strain>
    </source>
</reference>
<name>A0A0H5QCX9_NEIMI</name>
<evidence type="ECO:0000256" key="2">
    <source>
        <dbReference type="SAM" id="SignalP"/>
    </source>
</evidence>
<dbReference type="EMBL" id="CVTF01000066">
    <property type="protein sequence ID" value="CRY99366.1"/>
    <property type="molecule type" value="Genomic_DNA"/>
</dbReference>
<feature type="chain" id="PRO_5005223421" description="Lipoprotein" evidence="2">
    <location>
        <begin position="20"/>
        <end position="281"/>
    </location>
</feature>
<dbReference type="Proteomes" id="UP000182715">
    <property type="component" value="Unassembled WGS sequence"/>
</dbReference>
<dbReference type="NCBIfam" id="NF046039">
    <property type="entry name" value="lipo_NMB0938"/>
    <property type="match status" value="1"/>
</dbReference>
<evidence type="ECO:0000313" key="4">
    <source>
        <dbReference type="Proteomes" id="UP000182715"/>
    </source>
</evidence>
<feature type="region of interest" description="Disordered" evidence="1">
    <location>
        <begin position="22"/>
        <end position="76"/>
    </location>
</feature>
<feature type="signal peptide" evidence="2">
    <location>
        <begin position="1"/>
        <end position="19"/>
    </location>
</feature>
<proteinExistence type="predicted"/>
<keyword evidence="2" id="KW-0732">Signal</keyword>
<protein>
    <recommendedName>
        <fullName evidence="5">Lipoprotein</fullName>
    </recommendedName>
</protein>